<evidence type="ECO:0000313" key="3">
    <source>
        <dbReference type="EMBL" id="TDC48872.1"/>
    </source>
</evidence>
<dbReference type="Pfam" id="PF01161">
    <property type="entry name" value="PBP"/>
    <property type="match status" value="1"/>
</dbReference>
<dbReference type="InterPro" id="IPR036610">
    <property type="entry name" value="PEBP-like_sf"/>
</dbReference>
<dbReference type="PANTHER" id="PTHR30289:SF1">
    <property type="entry name" value="PEBP (PHOSPHATIDYLETHANOLAMINE-BINDING PROTEIN) FAMILY PROTEIN"/>
    <property type="match status" value="1"/>
</dbReference>
<dbReference type="AlphaFoldDB" id="A0A4R4RJV0"/>
<comment type="caution">
    <text evidence="3">The sequence shown here is derived from an EMBL/GenBank/DDBJ whole genome shotgun (WGS) entry which is preliminary data.</text>
</comment>
<dbReference type="EMBL" id="SMKL01000049">
    <property type="protein sequence ID" value="TDC48872.1"/>
    <property type="molecule type" value="Genomic_DNA"/>
</dbReference>
<dbReference type="Gene3D" id="3.90.280.10">
    <property type="entry name" value="PEBP-like"/>
    <property type="match status" value="1"/>
</dbReference>
<dbReference type="InterPro" id="IPR005247">
    <property type="entry name" value="YbhB_YbcL/LppC-like"/>
</dbReference>
<dbReference type="SUPFAM" id="SSF49777">
    <property type="entry name" value="PEBP-like"/>
    <property type="match status" value="1"/>
</dbReference>
<dbReference type="PANTHER" id="PTHR30289">
    <property type="entry name" value="UNCHARACTERIZED PROTEIN YBCL-RELATED"/>
    <property type="match status" value="1"/>
</dbReference>
<comment type="similarity">
    <text evidence="1">Belongs to the UPF0098 family.</text>
</comment>
<proteinExistence type="inferred from homology"/>
<dbReference type="NCBIfam" id="TIGR00481">
    <property type="entry name" value="YbhB/YbcL family Raf kinase inhibitor-like protein"/>
    <property type="match status" value="1"/>
</dbReference>
<feature type="compositionally biased region" description="Basic and acidic residues" evidence="2">
    <location>
        <begin position="75"/>
        <end position="86"/>
    </location>
</feature>
<evidence type="ECO:0000256" key="2">
    <source>
        <dbReference type="SAM" id="MobiDB-lite"/>
    </source>
</evidence>
<organism evidence="3 4">
    <name type="scientific">Jiangella ureilytica</name>
    <dbReference type="NCBI Taxonomy" id="2530374"/>
    <lineage>
        <taxon>Bacteria</taxon>
        <taxon>Bacillati</taxon>
        <taxon>Actinomycetota</taxon>
        <taxon>Actinomycetes</taxon>
        <taxon>Jiangellales</taxon>
        <taxon>Jiangellaceae</taxon>
        <taxon>Jiangella</taxon>
    </lineage>
</organism>
<evidence type="ECO:0000313" key="4">
    <source>
        <dbReference type="Proteomes" id="UP000295621"/>
    </source>
</evidence>
<protein>
    <submittedName>
        <fullName evidence="3">YbhB/YbcL family Raf kinase inhibitor-like protein</fullName>
    </submittedName>
</protein>
<dbReference type="Proteomes" id="UP000295621">
    <property type="component" value="Unassembled WGS sequence"/>
</dbReference>
<name>A0A4R4RJV0_9ACTN</name>
<feature type="region of interest" description="Disordered" evidence="2">
    <location>
        <begin position="69"/>
        <end position="101"/>
    </location>
</feature>
<keyword evidence="4" id="KW-1185">Reference proteome</keyword>
<reference evidence="3 4" key="1">
    <citation type="submission" date="2019-02" db="EMBL/GenBank/DDBJ databases">
        <title>Draft genome sequences of novel Actinobacteria.</title>
        <authorList>
            <person name="Sahin N."/>
            <person name="Ay H."/>
            <person name="Saygin H."/>
        </authorList>
    </citation>
    <scope>NUCLEOTIDE SEQUENCE [LARGE SCALE GENOMIC DNA]</scope>
    <source>
        <strain evidence="3 4">KC603</strain>
    </source>
</reference>
<sequence length="150" mass="16405">MAVIELRSPDFEDQAFIAARHAHDGENVSPSLEWVGVPPEATELLLLCEDPDAPRGHFLHWLVTGIDPHSAGVPEHGRPTGGREWRNGFGEEGWGGPAPPPGERPHRYVFRLYALARAPELPADPSVDDVYRAADGAMLARGTLVGLYQR</sequence>
<gene>
    <name evidence="3" type="ORF">E1212_19850</name>
</gene>
<dbReference type="RefSeq" id="WP_131985631.1">
    <property type="nucleotide sequence ID" value="NZ_SMKL01000049.1"/>
</dbReference>
<dbReference type="OrthoDB" id="9797506at2"/>
<evidence type="ECO:0000256" key="1">
    <source>
        <dbReference type="ARBA" id="ARBA00007120"/>
    </source>
</evidence>
<accession>A0A4R4RJV0</accession>
<dbReference type="CDD" id="cd00865">
    <property type="entry name" value="PEBP_bact_arch"/>
    <property type="match status" value="1"/>
</dbReference>
<dbReference type="InterPro" id="IPR008914">
    <property type="entry name" value="PEBP"/>
</dbReference>